<comment type="similarity">
    <text evidence="1">Belongs to the short-chain dehydrogenases/reductases (SDR) family.</text>
</comment>
<accession>A0AAD7K6H1</accession>
<dbReference type="InterPro" id="IPR002347">
    <property type="entry name" value="SDR_fam"/>
</dbReference>
<dbReference type="PROSITE" id="PS00061">
    <property type="entry name" value="ADH_SHORT"/>
    <property type="match status" value="1"/>
</dbReference>
<proteinExistence type="inferred from homology"/>
<dbReference type="GO" id="GO:0016491">
    <property type="term" value="F:oxidoreductase activity"/>
    <property type="evidence" value="ECO:0007669"/>
    <property type="project" value="UniProtKB-KW"/>
</dbReference>
<dbReference type="Gene3D" id="3.40.50.720">
    <property type="entry name" value="NAD(P)-binding Rossmann-like Domain"/>
    <property type="match status" value="1"/>
</dbReference>
<name>A0AAD7K6H1_9AGAR</name>
<keyword evidence="3" id="KW-0560">Oxidoreductase</keyword>
<evidence type="ECO:0000313" key="4">
    <source>
        <dbReference type="EMBL" id="KAJ7779158.1"/>
    </source>
</evidence>
<dbReference type="AlphaFoldDB" id="A0AAD7K6H1"/>
<evidence type="ECO:0008006" key="6">
    <source>
        <dbReference type="Google" id="ProtNLM"/>
    </source>
</evidence>
<evidence type="ECO:0000256" key="1">
    <source>
        <dbReference type="ARBA" id="ARBA00006484"/>
    </source>
</evidence>
<dbReference type="InterPro" id="IPR020904">
    <property type="entry name" value="Sc_DH/Rdtase_CS"/>
</dbReference>
<dbReference type="Proteomes" id="UP001215598">
    <property type="component" value="Unassembled WGS sequence"/>
</dbReference>
<dbReference type="Pfam" id="PF13561">
    <property type="entry name" value="adh_short_C2"/>
    <property type="match status" value="1"/>
</dbReference>
<dbReference type="EMBL" id="JARKIB010000006">
    <property type="protein sequence ID" value="KAJ7779158.1"/>
    <property type="molecule type" value="Genomic_DNA"/>
</dbReference>
<organism evidence="4 5">
    <name type="scientific">Mycena metata</name>
    <dbReference type="NCBI Taxonomy" id="1033252"/>
    <lineage>
        <taxon>Eukaryota</taxon>
        <taxon>Fungi</taxon>
        <taxon>Dikarya</taxon>
        <taxon>Basidiomycota</taxon>
        <taxon>Agaricomycotina</taxon>
        <taxon>Agaricomycetes</taxon>
        <taxon>Agaricomycetidae</taxon>
        <taxon>Agaricales</taxon>
        <taxon>Marasmiineae</taxon>
        <taxon>Mycenaceae</taxon>
        <taxon>Mycena</taxon>
    </lineage>
</organism>
<dbReference type="FunFam" id="3.40.50.720:FF:000084">
    <property type="entry name" value="Short-chain dehydrogenase reductase"/>
    <property type="match status" value="1"/>
</dbReference>
<evidence type="ECO:0000313" key="5">
    <source>
        <dbReference type="Proteomes" id="UP001215598"/>
    </source>
</evidence>
<dbReference type="PRINTS" id="PR00081">
    <property type="entry name" value="GDHRDH"/>
</dbReference>
<dbReference type="PANTHER" id="PTHR24321:SF8">
    <property type="entry name" value="ESTRADIOL 17-BETA-DEHYDROGENASE 8-RELATED"/>
    <property type="match status" value="1"/>
</dbReference>
<keyword evidence="5" id="KW-1185">Reference proteome</keyword>
<keyword evidence="2" id="KW-0521">NADP</keyword>
<evidence type="ECO:0000256" key="2">
    <source>
        <dbReference type="ARBA" id="ARBA00022857"/>
    </source>
</evidence>
<evidence type="ECO:0000256" key="3">
    <source>
        <dbReference type="ARBA" id="ARBA00023002"/>
    </source>
</evidence>
<protein>
    <recommendedName>
        <fullName evidence="6">NAD(P)-binding protein</fullName>
    </recommendedName>
</protein>
<reference evidence="4" key="1">
    <citation type="submission" date="2023-03" db="EMBL/GenBank/DDBJ databases">
        <title>Massive genome expansion in bonnet fungi (Mycena s.s.) driven by repeated elements and novel gene families across ecological guilds.</title>
        <authorList>
            <consortium name="Lawrence Berkeley National Laboratory"/>
            <person name="Harder C.B."/>
            <person name="Miyauchi S."/>
            <person name="Viragh M."/>
            <person name="Kuo A."/>
            <person name="Thoen E."/>
            <person name="Andreopoulos B."/>
            <person name="Lu D."/>
            <person name="Skrede I."/>
            <person name="Drula E."/>
            <person name="Henrissat B."/>
            <person name="Morin E."/>
            <person name="Kohler A."/>
            <person name="Barry K."/>
            <person name="LaButti K."/>
            <person name="Morin E."/>
            <person name="Salamov A."/>
            <person name="Lipzen A."/>
            <person name="Mereny Z."/>
            <person name="Hegedus B."/>
            <person name="Baldrian P."/>
            <person name="Stursova M."/>
            <person name="Weitz H."/>
            <person name="Taylor A."/>
            <person name="Grigoriev I.V."/>
            <person name="Nagy L.G."/>
            <person name="Martin F."/>
            <person name="Kauserud H."/>
        </authorList>
    </citation>
    <scope>NUCLEOTIDE SEQUENCE</scope>
    <source>
        <strain evidence="4">CBHHK182m</strain>
    </source>
</reference>
<comment type="caution">
    <text evidence="4">The sequence shown here is derived from an EMBL/GenBank/DDBJ whole genome shotgun (WGS) entry which is preliminary data.</text>
</comment>
<dbReference type="SUPFAM" id="SSF51735">
    <property type="entry name" value="NAD(P)-binding Rossmann-fold domains"/>
    <property type="match status" value="1"/>
</dbReference>
<dbReference type="InterPro" id="IPR036291">
    <property type="entry name" value="NAD(P)-bd_dom_sf"/>
</dbReference>
<dbReference type="PANTHER" id="PTHR24321">
    <property type="entry name" value="DEHYDROGENASES, SHORT CHAIN"/>
    <property type="match status" value="1"/>
</dbReference>
<gene>
    <name evidence="4" type="ORF">B0H16DRAFT_807016</name>
</gene>
<sequence length="269" mass="28120">MTNPLFDLFSHHPMSGAKEIAIVTGAAQGLGRAISLRLAEDGFDVAVNDVVSNSGTLETLVKEIQAKGRSSSKHIADVSQEEAVKEMVEEVVKIHGGLDMVANAGVTGRPGVPFGQIPAEEWDRVMGVNARGTFLCYKYAGIQMVKQGRGGRIIGASSIAGKQGMLMQGPYCASKFAVRGLTQAAALEFGPHGITVNSYAPGAIDTPLLAAASVTGDPSEIIKKSIEKSAIKRVGVPDDVSNLVSFLASKDAQFITGQSVSVNGGIFFD</sequence>